<keyword evidence="8" id="KW-0969">Cilium</keyword>
<dbReference type="PANTHER" id="PTHR30161:SF1">
    <property type="entry name" value="FLAGELLAR BIOSYNTHESIS PROTEIN FLHA-RELATED"/>
    <property type="match status" value="1"/>
</dbReference>
<dbReference type="PROSITE" id="PS00994">
    <property type="entry name" value="FHIPEP"/>
    <property type="match status" value="1"/>
</dbReference>
<name>A0A162M941_9FIRM</name>
<dbReference type="InterPro" id="IPR001712">
    <property type="entry name" value="T3SS_FHIPEP"/>
</dbReference>
<dbReference type="AlphaFoldDB" id="A0A162M941"/>
<keyword evidence="5 7" id="KW-1133">Transmembrane helix</keyword>
<dbReference type="GO" id="GO:0044780">
    <property type="term" value="P:bacterial-type flagellum assembly"/>
    <property type="evidence" value="ECO:0007669"/>
    <property type="project" value="InterPro"/>
</dbReference>
<dbReference type="STRING" id="520767.ATZ99_20050"/>
<feature type="transmembrane region" description="Helical" evidence="7">
    <location>
        <begin position="264"/>
        <end position="284"/>
    </location>
</feature>
<dbReference type="InterPro" id="IPR042194">
    <property type="entry name" value="FHIPEP_1"/>
</dbReference>
<evidence type="ECO:0000256" key="6">
    <source>
        <dbReference type="ARBA" id="ARBA00023136"/>
    </source>
</evidence>
<dbReference type="Gene3D" id="3.40.50.12790">
    <property type="entry name" value="FHIPEP family, domain 4"/>
    <property type="match status" value="1"/>
</dbReference>
<keyword evidence="7" id="KW-1005">Bacterial flagellum biogenesis</keyword>
<dbReference type="GO" id="GO:0005886">
    <property type="term" value="C:plasma membrane"/>
    <property type="evidence" value="ECO:0007669"/>
    <property type="project" value="UniProtKB-SubCell"/>
</dbReference>
<dbReference type="EMBL" id="LOHZ01000042">
    <property type="protein sequence ID" value="KYO64569.1"/>
    <property type="molecule type" value="Genomic_DNA"/>
</dbReference>
<keyword evidence="8" id="KW-0966">Cell projection</keyword>
<accession>A0A162M941</accession>
<evidence type="ECO:0000313" key="8">
    <source>
        <dbReference type="EMBL" id="KYO64569.1"/>
    </source>
</evidence>
<evidence type="ECO:0000256" key="2">
    <source>
        <dbReference type="ARBA" id="ARBA00008835"/>
    </source>
</evidence>
<evidence type="ECO:0000256" key="3">
    <source>
        <dbReference type="ARBA" id="ARBA00022475"/>
    </source>
</evidence>
<evidence type="ECO:0000256" key="7">
    <source>
        <dbReference type="RuleBase" id="RU364093"/>
    </source>
</evidence>
<dbReference type="NCBIfam" id="TIGR01398">
    <property type="entry name" value="FlhA"/>
    <property type="match status" value="1"/>
</dbReference>
<feature type="transmembrane region" description="Helical" evidence="7">
    <location>
        <begin position="53"/>
        <end position="72"/>
    </location>
</feature>
<evidence type="ECO:0000256" key="1">
    <source>
        <dbReference type="ARBA" id="ARBA00004651"/>
    </source>
</evidence>
<dbReference type="GO" id="GO:0009306">
    <property type="term" value="P:protein secretion"/>
    <property type="evidence" value="ECO:0007669"/>
    <property type="project" value="InterPro"/>
</dbReference>
<dbReference type="OrthoDB" id="9759185at2"/>
<keyword evidence="6 7" id="KW-0472">Membrane</keyword>
<keyword evidence="9" id="KW-1185">Reference proteome</keyword>
<proteinExistence type="inferred from homology"/>
<keyword evidence="3 7" id="KW-1003">Cell membrane</keyword>
<comment type="subcellular location">
    <subcellularLocation>
        <location evidence="1 7">Cell membrane</location>
        <topology evidence="1 7">Multi-pass membrane protein</topology>
    </subcellularLocation>
</comment>
<evidence type="ECO:0000256" key="5">
    <source>
        <dbReference type="ARBA" id="ARBA00022989"/>
    </source>
</evidence>
<dbReference type="PIRSF" id="PIRSF005419">
    <property type="entry name" value="FlhA"/>
    <property type="match status" value="1"/>
</dbReference>
<protein>
    <recommendedName>
        <fullName evidence="7">Flagellar biosynthesis protein FlhA</fullName>
    </recommendedName>
</protein>
<feature type="transmembrane region" description="Helical" evidence="7">
    <location>
        <begin position="104"/>
        <end position="124"/>
    </location>
</feature>
<comment type="function">
    <text evidence="7">Required for formation of the rod structure of the flagellar apparatus. Together with FliI and FliH, may constitute the export apparatus of flagellin.</text>
</comment>
<keyword evidence="7" id="KW-1006">Bacterial flagellum protein export</keyword>
<feature type="transmembrane region" description="Helical" evidence="7">
    <location>
        <begin position="6"/>
        <end position="23"/>
    </location>
</feature>
<dbReference type="InterPro" id="IPR042196">
    <property type="entry name" value="FHIPEP_4"/>
</dbReference>
<feature type="transmembrane region" description="Helical" evidence="7">
    <location>
        <begin position="188"/>
        <end position="210"/>
    </location>
</feature>
<comment type="similarity">
    <text evidence="2 7">Belongs to the FHIPEP (flagella/HR/invasion proteins export pore) family.</text>
</comment>
<dbReference type="InterPro" id="IPR025505">
    <property type="entry name" value="FHIPEP_CS"/>
</dbReference>
<evidence type="ECO:0000256" key="4">
    <source>
        <dbReference type="ARBA" id="ARBA00022692"/>
    </source>
</evidence>
<keyword evidence="7" id="KW-0813">Transport</keyword>
<dbReference type="Pfam" id="PF00771">
    <property type="entry name" value="FHIPEP"/>
    <property type="match status" value="1"/>
</dbReference>
<sequence>MKIGDIAVALISVLVVVMMVIPLPSALLDILLSLNITLSLVILLVSMNTEKPLNFSVFPTLLLLATLFRLSLNISSTRLILLYGYAGRVIEAFGNFVIKGNVLVGLIIFLIIVIIQFIVITRGAERVAEVAARFTLDAMPGKQMSIDADLNAGLINESEARRRRQEIQREADFYGAMDGASKFVKGDAIAGIIITAINIVGGLITGMVFQQMNFSDAIKRYALLTVGDGLVSQIPALLISTATGIIVTKAAGEGNLGNDLVNQLTAYPKILLIASGLLAFFAVIPGLPHIPFIILAGIFGYLGFSLQNAYKRESIKEKEVEKVKEFEEMRKPENIYSLLQVDPIEVEFGYSLIPLADKNQGGDLMDRIVMLRRQCALELGFVVPMIRLRDNIQLNPGEYVIKIKGVEAARGEIKIDHYLVMNPTGGPIEVDGIDTREPAFGLPAKWIPQEKRERAELLGYTVVDASSVITTHLTEVIKDYAHELIGRQEVKNLLDAVKEHSPSIIEELTPKILSLGEIQKVLSNLLKESIPIRDMVTILETLGDYAVLTKDPDTLTEYVRQRLKRVITNKFFPEKRGSVITLDKQVEDLILDALSKTESGVYLSLEPQILQKILNSTAENVKKAYKLGIQPLILTSPLVRRYFKNIIENNIKNIPVLSYAELDPNVEIKAIGMVKLQ</sequence>
<reference evidence="8 9" key="1">
    <citation type="submission" date="2015-12" db="EMBL/GenBank/DDBJ databases">
        <title>Draft genome of Thermovenabulum gondwanense isolated from a red thermophilic microbial mat colonisisng an outflow channel of a bore well.</title>
        <authorList>
            <person name="Patel B.K."/>
        </authorList>
    </citation>
    <scope>NUCLEOTIDE SEQUENCE [LARGE SCALE GENOMIC DNA]</scope>
    <source>
        <strain evidence="8 9">R270</strain>
    </source>
</reference>
<dbReference type="PANTHER" id="PTHR30161">
    <property type="entry name" value="FLAGELLAR EXPORT PROTEIN, MEMBRANE FLHA SUBUNIT-RELATED"/>
    <property type="match status" value="1"/>
</dbReference>
<dbReference type="Gene3D" id="1.10.8.540">
    <property type="entry name" value="FHIPEP family, domain 3"/>
    <property type="match status" value="1"/>
</dbReference>
<dbReference type="RefSeq" id="WP_068749097.1">
    <property type="nucleotide sequence ID" value="NZ_LOHZ01000042.1"/>
</dbReference>
<gene>
    <name evidence="7 8" type="primary">flhA</name>
    <name evidence="8" type="ORF">ATZ99_20050</name>
</gene>
<comment type="caution">
    <text evidence="8">The sequence shown here is derived from an EMBL/GenBank/DDBJ whole genome shotgun (WGS) entry which is preliminary data.</text>
</comment>
<keyword evidence="8" id="KW-0282">Flagellum</keyword>
<dbReference type="PATRIC" id="fig|520767.4.peg.2126"/>
<dbReference type="InterPro" id="IPR042193">
    <property type="entry name" value="FHIPEP_3"/>
</dbReference>
<dbReference type="InterPro" id="IPR006301">
    <property type="entry name" value="FlhA"/>
</dbReference>
<dbReference type="PRINTS" id="PR00949">
    <property type="entry name" value="TYPE3IMAPROT"/>
</dbReference>
<keyword evidence="7" id="KW-0653">Protein transport</keyword>
<keyword evidence="4 7" id="KW-0812">Transmembrane</keyword>
<dbReference type="Gene3D" id="3.40.30.60">
    <property type="entry name" value="FHIPEP family, domain 1"/>
    <property type="match status" value="1"/>
</dbReference>
<feature type="transmembrane region" description="Helical" evidence="7">
    <location>
        <begin position="230"/>
        <end position="252"/>
    </location>
</feature>
<feature type="transmembrane region" description="Helical" evidence="7">
    <location>
        <begin position="30"/>
        <end position="47"/>
    </location>
</feature>
<dbReference type="Proteomes" id="UP000075737">
    <property type="component" value="Unassembled WGS sequence"/>
</dbReference>
<evidence type="ECO:0000313" key="9">
    <source>
        <dbReference type="Proteomes" id="UP000075737"/>
    </source>
</evidence>
<organism evidence="8 9">
    <name type="scientific">Thermovenabulum gondwanense</name>
    <dbReference type="NCBI Taxonomy" id="520767"/>
    <lineage>
        <taxon>Bacteria</taxon>
        <taxon>Bacillati</taxon>
        <taxon>Bacillota</taxon>
        <taxon>Clostridia</taxon>
        <taxon>Thermosediminibacterales</taxon>
        <taxon>Thermosediminibacteraceae</taxon>
        <taxon>Thermovenabulum</taxon>
    </lineage>
</organism>